<dbReference type="Proteomes" id="UP001238088">
    <property type="component" value="Unassembled WGS sequence"/>
</dbReference>
<dbReference type="Gene3D" id="3.10.350.10">
    <property type="entry name" value="LysM domain"/>
    <property type="match status" value="2"/>
</dbReference>
<organism evidence="2 3">
    <name type="scientific">Cytobacillus purgationiresistens</name>
    <dbReference type="NCBI Taxonomy" id="863449"/>
    <lineage>
        <taxon>Bacteria</taxon>
        <taxon>Bacillati</taxon>
        <taxon>Bacillota</taxon>
        <taxon>Bacilli</taxon>
        <taxon>Bacillales</taxon>
        <taxon>Bacillaceae</taxon>
        <taxon>Cytobacillus</taxon>
    </lineage>
</organism>
<gene>
    <name evidence="2" type="ORF">J2S17_001105</name>
</gene>
<dbReference type="SMART" id="SM00257">
    <property type="entry name" value="LysM"/>
    <property type="match status" value="2"/>
</dbReference>
<evidence type="ECO:0000259" key="1">
    <source>
        <dbReference type="PROSITE" id="PS51782"/>
    </source>
</evidence>
<feature type="domain" description="LysM" evidence="1">
    <location>
        <begin position="39"/>
        <end position="82"/>
    </location>
</feature>
<evidence type="ECO:0000313" key="2">
    <source>
        <dbReference type="EMBL" id="MDQ0269235.1"/>
    </source>
</evidence>
<dbReference type="EMBL" id="JAUSUB010000003">
    <property type="protein sequence ID" value="MDQ0269235.1"/>
    <property type="molecule type" value="Genomic_DNA"/>
</dbReference>
<comment type="caution">
    <text evidence="2">The sequence shown here is derived from an EMBL/GenBank/DDBJ whole genome shotgun (WGS) entry which is preliminary data.</text>
</comment>
<name>A0ABU0ADW4_9BACI</name>
<dbReference type="SUPFAM" id="SSF54106">
    <property type="entry name" value="LysM domain"/>
    <property type="match status" value="2"/>
</dbReference>
<evidence type="ECO:0000313" key="3">
    <source>
        <dbReference type="Proteomes" id="UP001238088"/>
    </source>
</evidence>
<feature type="domain" description="LysM" evidence="1">
    <location>
        <begin position="96"/>
        <end position="139"/>
    </location>
</feature>
<proteinExistence type="predicted"/>
<reference evidence="2 3" key="1">
    <citation type="submission" date="2023-07" db="EMBL/GenBank/DDBJ databases">
        <title>Genomic Encyclopedia of Type Strains, Phase IV (KMG-IV): sequencing the most valuable type-strain genomes for metagenomic binning, comparative biology and taxonomic classification.</title>
        <authorList>
            <person name="Goeker M."/>
        </authorList>
    </citation>
    <scope>NUCLEOTIDE SEQUENCE [LARGE SCALE GENOMIC DNA]</scope>
    <source>
        <strain evidence="2 3">DSM 23494</strain>
    </source>
</reference>
<accession>A0ABU0ADW4</accession>
<keyword evidence="3" id="KW-1185">Reference proteome</keyword>
<dbReference type="InterPro" id="IPR036779">
    <property type="entry name" value="LysM_dom_sf"/>
</dbReference>
<sequence length="201" mass="22614">METRQRRLKAKRRKIAGLTVVIAVVASFAIGLGGKNIEAAYMVQAEDTLYRIALKHDISVNELKKLNQLKDNHIYAGQILGIPSSELYEKWLKHAAVYTVAPGDTLWSISQRFEIPIEDLKKVNNLVNDFVFINQKLIISDDVSLTKAKIIGAADNFTLEFKADRDFFTLHVPYGAAAQFQNLSGKEFIITHKNGTLLRLN</sequence>
<dbReference type="CDD" id="cd00118">
    <property type="entry name" value="LysM"/>
    <property type="match status" value="2"/>
</dbReference>
<dbReference type="PANTHER" id="PTHR33734:SF22">
    <property type="entry name" value="MEMBRANE-BOUND LYTIC MUREIN TRANSGLYCOSYLASE D"/>
    <property type="match status" value="1"/>
</dbReference>
<dbReference type="PANTHER" id="PTHR33734">
    <property type="entry name" value="LYSM DOMAIN-CONTAINING GPI-ANCHORED PROTEIN 2"/>
    <property type="match status" value="1"/>
</dbReference>
<dbReference type="InterPro" id="IPR018392">
    <property type="entry name" value="LysM"/>
</dbReference>
<dbReference type="PROSITE" id="PS51782">
    <property type="entry name" value="LYSM"/>
    <property type="match status" value="2"/>
</dbReference>
<protein>
    <submittedName>
        <fullName evidence="2">LysM repeat protein</fullName>
    </submittedName>
</protein>
<dbReference type="Pfam" id="PF01476">
    <property type="entry name" value="LysM"/>
    <property type="match status" value="2"/>
</dbReference>